<dbReference type="PANTHER" id="PTHR10625:SF10">
    <property type="entry name" value="HISTONE DEACETYLASE HDAC1"/>
    <property type="match status" value="1"/>
</dbReference>
<dbReference type="PRINTS" id="PR01270">
    <property type="entry name" value="HDASUPER"/>
</dbReference>
<dbReference type="InterPro" id="IPR000286">
    <property type="entry name" value="HDACs"/>
</dbReference>
<evidence type="ECO:0000256" key="1">
    <source>
        <dbReference type="ARBA" id="ARBA00005101"/>
    </source>
</evidence>
<dbReference type="GO" id="GO:0045150">
    <property type="term" value="P:acetoin catabolic process"/>
    <property type="evidence" value="ECO:0007669"/>
    <property type="project" value="UniProtKB-UniPathway"/>
</dbReference>
<dbReference type="InterPro" id="IPR023801">
    <property type="entry name" value="His_deacetylse_dom"/>
</dbReference>
<evidence type="ECO:0000256" key="3">
    <source>
        <dbReference type="ARBA" id="ARBA00020218"/>
    </source>
</evidence>
<name>A0A367YTY8_9ACTN</name>
<dbReference type="InterPro" id="IPR037138">
    <property type="entry name" value="His_deacetylse_dom_sf"/>
</dbReference>
<comment type="pathway">
    <text evidence="1">Ketone degradation; acetoin degradation.</text>
</comment>
<protein>
    <recommendedName>
        <fullName evidence="3">Acetoin utilization protein AcuC</fullName>
    </recommendedName>
</protein>
<dbReference type="InterPro" id="IPR023696">
    <property type="entry name" value="Ureohydrolase_dom_sf"/>
</dbReference>
<dbReference type="Gene3D" id="3.40.800.20">
    <property type="entry name" value="Histone deacetylase domain"/>
    <property type="match status" value="1"/>
</dbReference>
<evidence type="ECO:0000313" key="7">
    <source>
        <dbReference type="Proteomes" id="UP000252770"/>
    </source>
</evidence>
<dbReference type="CDD" id="cd09994">
    <property type="entry name" value="HDAC_AcuC_like"/>
    <property type="match status" value="1"/>
</dbReference>
<evidence type="ECO:0000256" key="2">
    <source>
        <dbReference type="ARBA" id="ARBA00005947"/>
    </source>
</evidence>
<evidence type="ECO:0000256" key="4">
    <source>
        <dbReference type="ARBA" id="ARBA00022627"/>
    </source>
</evidence>
<dbReference type="InterPro" id="IPR003085">
    <property type="entry name" value="AcuC"/>
</dbReference>
<dbReference type="UniPathway" id="UPA00040"/>
<reference evidence="6 7" key="1">
    <citation type="submission" date="2018-07" db="EMBL/GenBank/DDBJ databases">
        <title>Desertimonas flava gen. nov. sp. nov.</title>
        <authorList>
            <person name="Liu S."/>
        </authorList>
    </citation>
    <scope>NUCLEOTIDE SEQUENCE [LARGE SCALE GENOMIC DNA]</scope>
    <source>
        <strain evidence="6 7">16Sb5-5</strain>
    </source>
</reference>
<evidence type="ECO:0000313" key="6">
    <source>
        <dbReference type="EMBL" id="RCK69278.1"/>
    </source>
</evidence>
<dbReference type="GO" id="GO:0004407">
    <property type="term" value="F:histone deacetylase activity"/>
    <property type="evidence" value="ECO:0007669"/>
    <property type="project" value="TreeGrafter"/>
</dbReference>
<accession>A0A367YTY8</accession>
<dbReference type="AlphaFoldDB" id="A0A367YTY8"/>
<dbReference type="SUPFAM" id="SSF52768">
    <property type="entry name" value="Arginase/deacetylase"/>
    <property type="match status" value="1"/>
</dbReference>
<sequence length="360" mass="38165">MGQGRVRLAVSLAEALGVLDGLEVVEPDPADDELVRLVHEDDYIEAVRRQEPDPRFGIGTSDNPVTPGMHEAAAQVCTATVQACRSVWSGESRVAANISGGLHHAMPALTSGFCVYNDVAVGIRWLREQGVRRIAYLDLDAHHGDGVQEIFYDDPGVLTISLHESPATLFPGTGWPTETGSIVAPGSAVNVALPAGTGDAGWRRAFEAVVPEVLRAYQPEILISQHGCDAHRTDPLTDLQLSVDGMAAAYARVRELAEETTDGRWVVVGGGGYSPLHGVARAWTHLLGVVAGRPVPASTPIPEDWREPYGDAAPATMGDGADGSFVPLADGVDPESAVDHAILATRRAVFPELGLDPEPY</sequence>
<dbReference type="Proteomes" id="UP000252770">
    <property type="component" value="Unassembled WGS sequence"/>
</dbReference>
<proteinExistence type="inferred from homology"/>
<dbReference type="PANTHER" id="PTHR10625">
    <property type="entry name" value="HISTONE DEACETYLASE HDAC1-RELATED"/>
    <property type="match status" value="1"/>
</dbReference>
<feature type="domain" description="Histone deacetylase" evidence="5">
    <location>
        <begin position="4"/>
        <end position="288"/>
    </location>
</feature>
<evidence type="ECO:0000259" key="5">
    <source>
        <dbReference type="Pfam" id="PF00850"/>
    </source>
</evidence>
<dbReference type="Pfam" id="PF00850">
    <property type="entry name" value="Hist_deacetyl"/>
    <property type="match status" value="1"/>
</dbReference>
<dbReference type="EMBL" id="QOUI01000007">
    <property type="protein sequence ID" value="RCK69278.1"/>
    <property type="molecule type" value="Genomic_DNA"/>
</dbReference>
<dbReference type="GO" id="GO:0040029">
    <property type="term" value="P:epigenetic regulation of gene expression"/>
    <property type="evidence" value="ECO:0007669"/>
    <property type="project" value="TreeGrafter"/>
</dbReference>
<gene>
    <name evidence="6" type="ORF">DT076_12555</name>
</gene>
<comment type="caution">
    <text evidence="6">The sequence shown here is derived from an EMBL/GenBank/DDBJ whole genome shotgun (WGS) entry which is preliminary data.</text>
</comment>
<comment type="similarity">
    <text evidence="2">Belongs to the histone deacetylase family.</text>
</comment>
<keyword evidence="7" id="KW-1185">Reference proteome</keyword>
<keyword evidence="4" id="KW-0006">Acetoin catabolism</keyword>
<organism evidence="6 7">
    <name type="scientific">Desertihabitans brevis</name>
    <dbReference type="NCBI Taxonomy" id="2268447"/>
    <lineage>
        <taxon>Bacteria</taxon>
        <taxon>Bacillati</taxon>
        <taxon>Actinomycetota</taxon>
        <taxon>Actinomycetes</taxon>
        <taxon>Propionibacteriales</taxon>
        <taxon>Propionibacteriaceae</taxon>
        <taxon>Desertihabitans</taxon>
    </lineage>
</organism>